<accession>A0ABS5BJU5</accession>
<reference evidence="1 2" key="1">
    <citation type="submission" date="2021-04" db="EMBL/GenBank/DDBJ databases">
        <authorList>
            <person name="Ivanova A."/>
        </authorList>
    </citation>
    <scope>NUCLEOTIDE SEQUENCE [LARGE SCALE GENOMIC DNA]</scope>
    <source>
        <strain evidence="1 2">G18</strain>
    </source>
</reference>
<organism evidence="1 2">
    <name type="scientific">Gemmata palustris</name>
    <dbReference type="NCBI Taxonomy" id="2822762"/>
    <lineage>
        <taxon>Bacteria</taxon>
        <taxon>Pseudomonadati</taxon>
        <taxon>Planctomycetota</taxon>
        <taxon>Planctomycetia</taxon>
        <taxon>Gemmatales</taxon>
        <taxon>Gemmataceae</taxon>
        <taxon>Gemmata</taxon>
    </lineage>
</organism>
<proteinExistence type="predicted"/>
<name>A0ABS5BJU5_9BACT</name>
<dbReference type="PANTHER" id="PTHR43019">
    <property type="entry name" value="SERINE ENDOPROTEASE DEGS"/>
    <property type="match status" value="1"/>
</dbReference>
<gene>
    <name evidence="1" type="ORF">J8F10_01505</name>
</gene>
<dbReference type="Proteomes" id="UP000676565">
    <property type="component" value="Unassembled WGS sequence"/>
</dbReference>
<dbReference type="Gene3D" id="2.40.10.10">
    <property type="entry name" value="Trypsin-like serine proteases"/>
    <property type="match status" value="2"/>
</dbReference>
<protein>
    <submittedName>
        <fullName evidence="1">Trypsin-like peptidase domain-containing protein</fullName>
    </submittedName>
</protein>
<dbReference type="InterPro" id="IPR043504">
    <property type="entry name" value="Peptidase_S1_PA_chymotrypsin"/>
</dbReference>
<dbReference type="InterPro" id="IPR011990">
    <property type="entry name" value="TPR-like_helical_dom_sf"/>
</dbReference>
<comment type="caution">
    <text evidence="1">The sequence shown here is derived from an EMBL/GenBank/DDBJ whole genome shotgun (WGS) entry which is preliminary data.</text>
</comment>
<dbReference type="SUPFAM" id="SSF48452">
    <property type="entry name" value="TPR-like"/>
    <property type="match status" value="1"/>
</dbReference>
<dbReference type="Pfam" id="PF13365">
    <property type="entry name" value="Trypsin_2"/>
    <property type="match status" value="2"/>
</dbReference>
<dbReference type="InterPro" id="IPR009003">
    <property type="entry name" value="Peptidase_S1_PA"/>
</dbReference>
<dbReference type="SUPFAM" id="SSF50494">
    <property type="entry name" value="Trypsin-like serine proteases"/>
    <property type="match status" value="2"/>
</dbReference>
<dbReference type="PANTHER" id="PTHR43019:SF23">
    <property type="entry name" value="PROTEASE DO-LIKE 5, CHLOROPLASTIC"/>
    <property type="match status" value="1"/>
</dbReference>
<evidence type="ECO:0000313" key="2">
    <source>
        <dbReference type="Proteomes" id="UP000676565"/>
    </source>
</evidence>
<sequence>MRAENDGAGSGFVVDVQKRLLVTCRHVVADRKKVDVFLPWYRDGELVTDRREYLRNRPALRERGLFVSGTVLKASDELDLALVELESLPPGTKAVTFSTQPPQPGDLLRVIGHRLDLDTAWNMTTGPLRVCGTLTDGYFWRGKKLALGANAIIAQFPIEEGDSGGPVFNAAGEVVGMDCALRRSCPLAAIVISATDIRAFLNKPPDPVKVAEPASIAEALIRATVWVRPTATDVHVAGVLIEKDLVLTCARGLTATDRVGVALPLRDGDRWVSERSAYRDPLALHLRAAWRSGRVLACDSARDLALIRLDSGSDQMKPLPLATNVPNPGDALHAMSHPGGLEFAWVYANGSVRQRGRVAFDVGDKAPAVNALVGQLPAQGGSPGGPLVNARGELVGVLATRESAQQVGYAATTDEIRAFLDTALRDRPARTLAGLIARIEAIPVQQARLLARGLGRRAEQHRVAGRFAEAKRDCDDAVALDVGCGDAHLNRALMFEPDAALAELDVAIEKGPFHRDILVRRAALAVAVKDFRKARGDLDRVLDVYPADTEAREGLARAFLGLGDDMKAAAALGDAVRADSGRLKAVAKLMTEHADALEQKFPDSPGIVSEWFVKALAATEKGTRDPKAKAALAELLKSASAAKDDLMRLKLLRDGAAALK</sequence>
<dbReference type="RefSeq" id="WP_210652003.1">
    <property type="nucleotide sequence ID" value="NZ_JAGKQQ010000001.1"/>
</dbReference>
<dbReference type="Gene3D" id="1.25.40.10">
    <property type="entry name" value="Tetratricopeptide repeat domain"/>
    <property type="match status" value="1"/>
</dbReference>
<keyword evidence="2" id="KW-1185">Reference proteome</keyword>
<evidence type="ECO:0000313" key="1">
    <source>
        <dbReference type="EMBL" id="MBP3953977.1"/>
    </source>
</evidence>
<dbReference type="EMBL" id="JAGKQQ010000001">
    <property type="protein sequence ID" value="MBP3953977.1"/>
    <property type="molecule type" value="Genomic_DNA"/>
</dbReference>
<dbReference type="Gene3D" id="2.40.10.120">
    <property type="match status" value="1"/>
</dbReference>